<keyword evidence="1" id="KW-0238">DNA-binding</keyword>
<dbReference type="GO" id="GO:0000976">
    <property type="term" value="F:transcription cis-regulatory region binding"/>
    <property type="evidence" value="ECO:0007669"/>
    <property type="project" value="TreeGrafter"/>
</dbReference>
<dbReference type="Pfam" id="PF04397">
    <property type="entry name" value="LytTR"/>
    <property type="match status" value="1"/>
</dbReference>
<dbReference type="InterPro" id="IPR007492">
    <property type="entry name" value="LytTR_DNA-bd_dom"/>
</dbReference>
<dbReference type="GO" id="GO:0005829">
    <property type="term" value="C:cytosol"/>
    <property type="evidence" value="ECO:0007669"/>
    <property type="project" value="TreeGrafter"/>
</dbReference>
<comment type="caution">
    <text evidence="5">The sequence shown here is derived from an EMBL/GenBank/DDBJ whole genome shotgun (WGS) entry which is preliminary data.</text>
</comment>
<dbReference type="SUPFAM" id="SSF52172">
    <property type="entry name" value="CheY-like"/>
    <property type="match status" value="1"/>
</dbReference>
<dbReference type="InterPro" id="IPR011006">
    <property type="entry name" value="CheY-like_superfamily"/>
</dbReference>
<dbReference type="PROSITE" id="PS50930">
    <property type="entry name" value="HTH_LYTTR"/>
    <property type="match status" value="1"/>
</dbReference>
<evidence type="ECO:0000313" key="5">
    <source>
        <dbReference type="EMBL" id="NMV41959.1"/>
    </source>
</evidence>
<feature type="domain" description="HTH LytTR-type" evidence="4">
    <location>
        <begin position="155"/>
        <end position="256"/>
    </location>
</feature>
<dbReference type="GO" id="GO:0000156">
    <property type="term" value="F:phosphorelay response regulator activity"/>
    <property type="evidence" value="ECO:0007669"/>
    <property type="project" value="TreeGrafter"/>
</dbReference>
<evidence type="ECO:0000256" key="1">
    <source>
        <dbReference type="ARBA" id="ARBA00023125"/>
    </source>
</evidence>
<dbReference type="PANTHER" id="PTHR48111:SF69">
    <property type="entry name" value="RESPONSE REGULATOR RECEIVER"/>
    <property type="match status" value="1"/>
</dbReference>
<dbReference type="Gene3D" id="2.40.50.1020">
    <property type="entry name" value="LytTr DNA-binding domain"/>
    <property type="match status" value="1"/>
</dbReference>
<organism evidence="5 6">
    <name type="scientific">Ralstonia insidiosa</name>
    <dbReference type="NCBI Taxonomy" id="190721"/>
    <lineage>
        <taxon>Bacteria</taxon>
        <taxon>Pseudomonadati</taxon>
        <taxon>Pseudomonadota</taxon>
        <taxon>Betaproteobacteria</taxon>
        <taxon>Burkholderiales</taxon>
        <taxon>Burkholderiaceae</taxon>
        <taxon>Ralstonia</taxon>
    </lineage>
</organism>
<evidence type="ECO:0000259" key="4">
    <source>
        <dbReference type="PROSITE" id="PS50930"/>
    </source>
</evidence>
<feature type="domain" description="Response regulatory" evidence="3">
    <location>
        <begin position="3"/>
        <end position="115"/>
    </location>
</feature>
<dbReference type="InterPro" id="IPR039420">
    <property type="entry name" value="WalR-like"/>
</dbReference>
<dbReference type="SMART" id="SM00448">
    <property type="entry name" value="REC"/>
    <property type="match status" value="1"/>
</dbReference>
<sequence>MPTAIIADDEPHMREMLRAQLGMLWPDLQILAEPQDGPSALLAIESLRPDVAFLDIRMPGLSGLQVARAVTVPSRIVFVTAYDTHAIEAFEASAVDYVLKPVEPARIAVVAARLQKSIQTSNALTTHQLLDALARLGLTVPEAGPDAVSERLEWLQVAVGQQVHMVHIDDVRYFESDAKYTRVVADGAEGLIRMSLKELLGQLDERQFLQTHRSVLVNRKFVRAVHRQGDSMEIELRDRSERLKVSLGNHHLFRAM</sequence>
<dbReference type="Gene3D" id="3.40.50.2300">
    <property type="match status" value="1"/>
</dbReference>
<dbReference type="InterPro" id="IPR001789">
    <property type="entry name" value="Sig_transdc_resp-reg_receiver"/>
</dbReference>
<dbReference type="PANTHER" id="PTHR48111">
    <property type="entry name" value="REGULATOR OF RPOS"/>
    <property type="match status" value="1"/>
</dbReference>
<name>A0A848P8L9_9RALS</name>
<proteinExistence type="predicted"/>
<evidence type="ECO:0000259" key="3">
    <source>
        <dbReference type="PROSITE" id="PS50110"/>
    </source>
</evidence>
<dbReference type="RefSeq" id="WP_169341939.1">
    <property type="nucleotide sequence ID" value="NZ_JABBZM010000042.1"/>
</dbReference>
<gene>
    <name evidence="5" type="ORF">HGR00_29000</name>
</gene>
<evidence type="ECO:0000313" key="6">
    <source>
        <dbReference type="Proteomes" id="UP000575469"/>
    </source>
</evidence>
<reference evidence="5 6" key="1">
    <citation type="submission" date="2020-04" db="EMBL/GenBank/DDBJ databases">
        <title>Ralstonia insidiosa genome sequencing and assembly.</title>
        <authorList>
            <person name="Martins R.C.R."/>
            <person name="Perdigao-Neto L.V."/>
            <person name="Levin A.S.S."/>
            <person name="Costa S.F."/>
        </authorList>
    </citation>
    <scope>NUCLEOTIDE SEQUENCE [LARGE SCALE GENOMIC DNA]</scope>
    <source>
        <strain evidence="5 6">5047</strain>
    </source>
</reference>
<accession>A0A848P8L9</accession>
<dbReference type="GO" id="GO:0006355">
    <property type="term" value="P:regulation of DNA-templated transcription"/>
    <property type="evidence" value="ECO:0007669"/>
    <property type="project" value="TreeGrafter"/>
</dbReference>
<evidence type="ECO:0000256" key="2">
    <source>
        <dbReference type="PROSITE-ProRule" id="PRU00169"/>
    </source>
</evidence>
<protein>
    <submittedName>
        <fullName evidence="5">Response regulator transcription factor</fullName>
    </submittedName>
</protein>
<dbReference type="Proteomes" id="UP000575469">
    <property type="component" value="Unassembled WGS sequence"/>
</dbReference>
<dbReference type="SMART" id="SM00850">
    <property type="entry name" value="LytTR"/>
    <property type="match status" value="1"/>
</dbReference>
<dbReference type="AlphaFoldDB" id="A0A848P8L9"/>
<dbReference type="PROSITE" id="PS50110">
    <property type="entry name" value="RESPONSE_REGULATORY"/>
    <property type="match status" value="1"/>
</dbReference>
<feature type="modified residue" description="4-aspartylphosphate" evidence="2">
    <location>
        <position position="55"/>
    </location>
</feature>
<dbReference type="GO" id="GO:0032993">
    <property type="term" value="C:protein-DNA complex"/>
    <property type="evidence" value="ECO:0007669"/>
    <property type="project" value="TreeGrafter"/>
</dbReference>
<dbReference type="Pfam" id="PF00072">
    <property type="entry name" value="Response_reg"/>
    <property type="match status" value="1"/>
</dbReference>
<dbReference type="EMBL" id="JABBZM010000042">
    <property type="protein sequence ID" value="NMV41959.1"/>
    <property type="molecule type" value="Genomic_DNA"/>
</dbReference>
<keyword evidence="2" id="KW-0597">Phosphoprotein</keyword>